<dbReference type="CDD" id="cd05399">
    <property type="entry name" value="NT_Rel-Spo_like"/>
    <property type="match status" value="1"/>
</dbReference>
<comment type="caution">
    <text evidence="2">The sequence shown here is derived from an EMBL/GenBank/DDBJ whole genome shotgun (WGS) entry which is preliminary data.</text>
</comment>
<proteinExistence type="predicted"/>
<evidence type="ECO:0000259" key="1">
    <source>
        <dbReference type="SMART" id="SM00954"/>
    </source>
</evidence>
<organism evidence="2 3">
    <name type="scientific">Corynebacterium felinum</name>
    <dbReference type="NCBI Taxonomy" id="131318"/>
    <lineage>
        <taxon>Bacteria</taxon>
        <taxon>Bacillati</taxon>
        <taxon>Actinomycetota</taxon>
        <taxon>Actinomycetes</taxon>
        <taxon>Mycobacteriales</taxon>
        <taxon>Corynebacteriaceae</taxon>
        <taxon>Corynebacterium</taxon>
    </lineage>
</organism>
<gene>
    <name evidence="2" type="ORF">J2S37_002633</name>
</gene>
<dbReference type="RefSeq" id="WP_277103206.1">
    <property type="nucleotide sequence ID" value="NZ_BAAAJS010000056.1"/>
</dbReference>
<evidence type="ECO:0000313" key="2">
    <source>
        <dbReference type="EMBL" id="MDR7356095.1"/>
    </source>
</evidence>
<dbReference type="PANTHER" id="PTHR41773">
    <property type="entry name" value="GTP PYROPHOSPHATASE-RELATED"/>
    <property type="match status" value="1"/>
</dbReference>
<protein>
    <submittedName>
        <fullName evidence="2">PpGpp synthetase/RelA/SpoT-type nucleotidyltransferase</fullName>
    </submittedName>
</protein>
<accession>A0ABU2BBU9</accession>
<name>A0ABU2BBU9_9CORY</name>
<dbReference type="Gene3D" id="1.10.287.860">
    <property type="entry name" value="Nucleotidyltransferase"/>
    <property type="match status" value="1"/>
</dbReference>
<dbReference type="InterPro" id="IPR043519">
    <property type="entry name" value="NT_sf"/>
</dbReference>
<dbReference type="SUPFAM" id="SSF81301">
    <property type="entry name" value="Nucleotidyltransferase"/>
    <property type="match status" value="1"/>
</dbReference>
<sequence length="324" mass="36715">MSTLSDLHNRYQEFVAAHPSAVMDFADAVEDVLNDAGLAFDQVSVRIKQWRSLRAKAKKKRADGQLLYPDPWNDIHDVVGVRITTYHSTEIPQIIDALQDEFEVLRSVDKAAQTRVSGSFGYGSHHLILRVDARAASLAAYEGVEFEVQIRTVLQHAWAEFEHDIRYKRREGTLPPEVDRAFTLAAGLIELADQQFDQIAALEEPNALSTDLDVEFSAETLPGIIAMIQGNRIPQSRISSYQWLEELLHAHGIRTAGQLKDLLTDRNIEKVRRALRYRFQPGQVRILDDLLLAKFGEQHIERTATTGKREQRLRSNLEALKGVL</sequence>
<feature type="domain" description="RelA/SpoT" evidence="1">
    <location>
        <begin position="45"/>
        <end position="173"/>
    </location>
</feature>
<keyword evidence="3" id="KW-1185">Reference proteome</keyword>
<dbReference type="PANTHER" id="PTHR41773:SF1">
    <property type="entry name" value="RELA_SPOT DOMAIN-CONTAINING PROTEIN"/>
    <property type="match status" value="1"/>
</dbReference>
<dbReference type="Pfam" id="PF04607">
    <property type="entry name" value="RelA_SpoT"/>
    <property type="match status" value="1"/>
</dbReference>
<dbReference type="EMBL" id="JAVDYF010000001">
    <property type="protein sequence ID" value="MDR7356095.1"/>
    <property type="molecule type" value="Genomic_DNA"/>
</dbReference>
<dbReference type="InterPro" id="IPR007685">
    <property type="entry name" value="RelA_SpoT"/>
</dbReference>
<reference evidence="2 3" key="1">
    <citation type="submission" date="2023-07" db="EMBL/GenBank/DDBJ databases">
        <title>Sequencing the genomes of 1000 actinobacteria strains.</title>
        <authorList>
            <person name="Klenk H.-P."/>
        </authorList>
    </citation>
    <scope>NUCLEOTIDE SEQUENCE [LARGE SCALE GENOMIC DNA]</scope>
    <source>
        <strain evidence="2 3">DSM 44508</strain>
    </source>
</reference>
<dbReference type="Proteomes" id="UP001183619">
    <property type="component" value="Unassembled WGS sequence"/>
</dbReference>
<dbReference type="Gene3D" id="3.30.460.10">
    <property type="entry name" value="Beta Polymerase, domain 2"/>
    <property type="match status" value="1"/>
</dbReference>
<evidence type="ECO:0000313" key="3">
    <source>
        <dbReference type="Proteomes" id="UP001183619"/>
    </source>
</evidence>
<dbReference type="SMART" id="SM00954">
    <property type="entry name" value="RelA_SpoT"/>
    <property type="match status" value="1"/>
</dbReference>